<dbReference type="EMBL" id="NKHU02000044">
    <property type="protein sequence ID" value="RHZ61466.1"/>
    <property type="molecule type" value="Genomic_DNA"/>
</dbReference>
<dbReference type="GeneID" id="38130484"/>
<dbReference type="PANTHER" id="PTHR22677">
    <property type="entry name" value="ANKYRIN REPEAT DOMAIN-CONTAINING PROTEIN 60"/>
    <property type="match status" value="1"/>
</dbReference>
<dbReference type="AlphaFoldDB" id="A0A397HIS0"/>
<evidence type="ECO:0000256" key="1">
    <source>
        <dbReference type="PROSITE-ProRule" id="PRU00023"/>
    </source>
</evidence>
<keyword evidence="1" id="KW-0040">ANK repeat</keyword>
<dbReference type="VEuPathDB" id="FungiDB:CDV56_108510"/>
<dbReference type="Proteomes" id="UP000215305">
    <property type="component" value="Unassembled WGS sequence"/>
</dbReference>
<dbReference type="SMART" id="SM00248">
    <property type="entry name" value="ANK"/>
    <property type="match status" value="2"/>
</dbReference>
<evidence type="ECO:0000313" key="2">
    <source>
        <dbReference type="EMBL" id="RHZ61466.1"/>
    </source>
</evidence>
<dbReference type="PANTHER" id="PTHR22677:SF4">
    <property type="entry name" value="USHER SYNDROME TYPE-1G PROTEIN-LIKE PROTEIN"/>
    <property type="match status" value="1"/>
</dbReference>
<organism evidence="2 3">
    <name type="scientific">Aspergillus thermomutatus</name>
    <name type="common">Neosartorya pseudofischeri</name>
    <dbReference type="NCBI Taxonomy" id="41047"/>
    <lineage>
        <taxon>Eukaryota</taxon>
        <taxon>Fungi</taxon>
        <taxon>Dikarya</taxon>
        <taxon>Ascomycota</taxon>
        <taxon>Pezizomycotina</taxon>
        <taxon>Eurotiomycetes</taxon>
        <taxon>Eurotiomycetidae</taxon>
        <taxon>Eurotiales</taxon>
        <taxon>Aspergillaceae</taxon>
        <taxon>Aspergillus</taxon>
        <taxon>Aspergillus subgen. Fumigati</taxon>
    </lineage>
</organism>
<accession>A0A397HIS0</accession>
<keyword evidence="3" id="KW-1185">Reference proteome</keyword>
<evidence type="ECO:0000313" key="3">
    <source>
        <dbReference type="Proteomes" id="UP000215305"/>
    </source>
</evidence>
<dbReference type="Pfam" id="PF12796">
    <property type="entry name" value="Ank_2"/>
    <property type="match status" value="1"/>
</dbReference>
<sequence length="83" mass="9707">MVELLLDHGADINRKDPKGRTPLLHAMLWNNDQIVEFLLLYDVDPDAESHDGLTPLKLANQKCREDWAKILRRKRDERKSSRS</sequence>
<dbReference type="PROSITE" id="PS50088">
    <property type="entry name" value="ANK_REPEAT"/>
    <property type="match status" value="2"/>
</dbReference>
<protein>
    <submittedName>
        <fullName evidence="2">Uncharacterized protein</fullName>
    </submittedName>
</protein>
<dbReference type="STRING" id="41047.A0A397HIS0"/>
<dbReference type="SUPFAM" id="SSF48403">
    <property type="entry name" value="Ankyrin repeat"/>
    <property type="match status" value="1"/>
</dbReference>
<name>A0A397HIS0_ASPTH</name>
<dbReference type="InterPro" id="IPR036770">
    <property type="entry name" value="Ankyrin_rpt-contain_sf"/>
</dbReference>
<comment type="caution">
    <text evidence="2">The sequence shown here is derived from an EMBL/GenBank/DDBJ whole genome shotgun (WGS) entry which is preliminary data.</text>
</comment>
<reference evidence="2" key="1">
    <citation type="submission" date="2018-08" db="EMBL/GenBank/DDBJ databases">
        <title>Draft genome sequence of azole-resistant Aspergillus thermomutatus (Neosartorya pseudofischeri) strain HMR AF 39, isolated from a human nasal aspirate.</title>
        <authorList>
            <person name="Parent-Michaud M."/>
            <person name="Dufresne P.J."/>
            <person name="Fournier E."/>
            <person name="Martineau C."/>
            <person name="Moreira S."/>
            <person name="Perkins V."/>
            <person name="De Repentigny L."/>
            <person name="Dufresne S.F."/>
        </authorList>
    </citation>
    <scope>NUCLEOTIDE SEQUENCE [LARGE SCALE GENOMIC DNA]</scope>
    <source>
        <strain evidence="2">HMR AF 39</strain>
    </source>
</reference>
<dbReference type="InterPro" id="IPR039323">
    <property type="entry name" value="ANKRD_45/46/60"/>
</dbReference>
<dbReference type="Gene3D" id="1.25.40.20">
    <property type="entry name" value="Ankyrin repeat-containing domain"/>
    <property type="match status" value="1"/>
</dbReference>
<dbReference type="OrthoDB" id="4509034at2759"/>
<dbReference type="RefSeq" id="XP_026616431.1">
    <property type="nucleotide sequence ID" value="XM_026762129.1"/>
</dbReference>
<feature type="repeat" description="ANK" evidence="1">
    <location>
        <begin position="18"/>
        <end position="50"/>
    </location>
</feature>
<feature type="repeat" description="ANK" evidence="1">
    <location>
        <begin position="1"/>
        <end position="17"/>
    </location>
</feature>
<proteinExistence type="predicted"/>
<dbReference type="InterPro" id="IPR002110">
    <property type="entry name" value="Ankyrin_rpt"/>
</dbReference>
<gene>
    <name evidence="2" type="ORF">CDV56_108510</name>
</gene>